<dbReference type="EMBL" id="JRMQ02000016">
    <property type="protein sequence ID" value="TLD99885.1"/>
    <property type="molecule type" value="Genomic_DNA"/>
</dbReference>
<dbReference type="RefSeq" id="WP_034363851.1">
    <property type="nucleotide sequence ID" value="NZ_CAJUDB010000013.1"/>
</dbReference>
<comment type="caution">
    <text evidence="1">The sequence shown here is derived from an EMBL/GenBank/DDBJ whole genome shotgun (WGS) entry which is preliminary data.</text>
</comment>
<organism evidence="1 2">
    <name type="scientific">Helicobacter japonicus</name>
    <dbReference type="NCBI Taxonomy" id="425400"/>
    <lineage>
        <taxon>Bacteria</taxon>
        <taxon>Pseudomonadati</taxon>
        <taxon>Campylobacterota</taxon>
        <taxon>Epsilonproteobacteria</taxon>
        <taxon>Campylobacterales</taxon>
        <taxon>Helicobacteraceae</taxon>
        <taxon>Helicobacter</taxon>
    </lineage>
</organism>
<reference evidence="1 2" key="1">
    <citation type="journal article" date="2014" name="Genome Announc.">
        <title>Draft genome sequences of eight enterohepatic helicobacter species isolated from both laboratory and wild rodents.</title>
        <authorList>
            <person name="Sheh A."/>
            <person name="Shen Z."/>
            <person name="Fox J.G."/>
        </authorList>
    </citation>
    <scope>NUCLEOTIDE SEQUENCE [LARGE SCALE GENOMIC DNA]</scope>
    <source>
        <strain evidence="1 2">MIT 01-6451</strain>
    </source>
</reference>
<accession>A0A4U8TIL7</accession>
<proteinExistence type="predicted"/>
<name>A0A4U8TIL7_9HELI</name>
<sequence length="68" mass="7781">MPLPIVLDTEEQLLALGFNLCLEFSVGGMSVFRHINYAILKDFCIYYGFDSLELLGLYKEMIVEMEAI</sequence>
<keyword evidence="2" id="KW-1185">Reference proteome</keyword>
<dbReference type="AlphaFoldDB" id="A0A4U8TIL7"/>
<dbReference type="STRING" id="425400.LS65_10210"/>
<dbReference type="GeneID" id="82322252"/>
<evidence type="ECO:0000313" key="1">
    <source>
        <dbReference type="EMBL" id="TLD99885.1"/>
    </source>
</evidence>
<protein>
    <submittedName>
        <fullName evidence="1">Uncharacterized protein</fullName>
    </submittedName>
</protein>
<dbReference type="OrthoDB" id="5325465at2"/>
<dbReference type="Proteomes" id="UP000029707">
    <property type="component" value="Unassembled WGS sequence"/>
</dbReference>
<gene>
    <name evidence="1" type="ORF">LS65_008895</name>
</gene>
<evidence type="ECO:0000313" key="2">
    <source>
        <dbReference type="Proteomes" id="UP000029707"/>
    </source>
</evidence>